<dbReference type="Proteomes" id="UP001190700">
    <property type="component" value="Unassembled WGS sequence"/>
</dbReference>
<proteinExistence type="predicted"/>
<reference evidence="1 2" key="1">
    <citation type="journal article" date="2015" name="Genome Biol. Evol.">
        <title>Comparative Genomics of a Bacterivorous Green Alga Reveals Evolutionary Causalities and Consequences of Phago-Mixotrophic Mode of Nutrition.</title>
        <authorList>
            <person name="Burns J.A."/>
            <person name="Paasch A."/>
            <person name="Narechania A."/>
            <person name="Kim E."/>
        </authorList>
    </citation>
    <scope>NUCLEOTIDE SEQUENCE [LARGE SCALE GENOMIC DNA]</scope>
    <source>
        <strain evidence="1 2">PLY_AMNH</strain>
    </source>
</reference>
<dbReference type="EMBL" id="LGRX02034937">
    <property type="protein sequence ID" value="KAK3236620.1"/>
    <property type="molecule type" value="Genomic_DNA"/>
</dbReference>
<keyword evidence="2" id="KW-1185">Reference proteome</keyword>
<name>A0AAE0ERX3_9CHLO</name>
<organism evidence="1 2">
    <name type="scientific">Cymbomonas tetramitiformis</name>
    <dbReference type="NCBI Taxonomy" id="36881"/>
    <lineage>
        <taxon>Eukaryota</taxon>
        <taxon>Viridiplantae</taxon>
        <taxon>Chlorophyta</taxon>
        <taxon>Pyramimonadophyceae</taxon>
        <taxon>Pyramimonadales</taxon>
        <taxon>Pyramimonadaceae</taxon>
        <taxon>Cymbomonas</taxon>
    </lineage>
</organism>
<evidence type="ECO:0000313" key="1">
    <source>
        <dbReference type="EMBL" id="KAK3236620.1"/>
    </source>
</evidence>
<feature type="non-terminal residue" evidence="1">
    <location>
        <position position="1"/>
    </location>
</feature>
<gene>
    <name evidence="1" type="ORF">CYMTET_53248</name>
</gene>
<comment type="caution">
    <text evidence="1">The sequence shown here is derived from an EMBL/GenBank/DDBJ whole genome shotgun (WGS) entry which is preliminary data.</text>
</comment>
<evidence type="ECO:0000313" key="2">
    <source>
        <dbReference type="Proteomes" id="UP001190700"/>
    </source>
</evidence>
<sequence length="92" mass="10233">GSGKGLLHSVWVNYQPRPVNTILGAEWTLAAGRREMWERPLSSGADICYLPGSFMQVMRPISQVHGEAPYTREKGSVCSWEQAACCPVQSFY</sequence>
<protein>
    <submittedName>
        <fullName evidence="1">Uncharacterized protein</fullName>
    </submittedName>
</protein>
<accession>A0AAE0ERX3</accession>
<dbReference type="AlphaFoldDB" id="A0AAE0ERX3"/>